<dbReference type="GO" id="GO:0055085">
    <property type="term" value="P:transmembrane transport"/>
    <property type="evidence" value="ECO:0007669"/>
    <property type="project" value="InterPro"/>
</dbReference>
<protein>
    <submittedName>
        <fullName evidence="10">Binding-protein-dependent transport system inner membrane component family protein</fullName>
    </submittedName>
</protein>
<evidence type="ECO:0000256" key="2">
    <source>
        <dbReference type="ARBA" id="ARBA00009306"/>
    </source>
</evidence>
<dbReference type="PANTHER" id="PTHR43386">
    <property type="entry name" value="OLIGOPEPTIDE TRANSPORT SYSTEM PERMEASE PROTEIN APPC"/>
    <property type="match status" value="1"/>
</dbReference>
<gene>
    <name evidence="10" type="ORF">CEV31_2823</name>
</gene>
<dbReference type="Pfam" id="PF00528">
    <property type="entry name" value="BPD_transp_1"/>
    <property type="match status" value="1"/>
</dbReference>
<dbReference type="SUPFAM" id="SSF161098">
    <property type="entry name" value="MetI-like"/>
    <property type="match status" value="1"/>
</dbReference>
<dbReference type="GO" id="GO:0005886">
    <property type="term" value="C:plasma membrane"/>
    <property type="evidence" value="ECO:0007669"/>
    <property type="project" value="UniProtKB-SubCell"/>
</dbReference>
<feature type="transmembrane region" description="Helical" evidence="8">
    <location>
        <begin position="240"/>
        <end position="261"/>
    </location>
</feature>
<dbReference type="CDD" id="cd06261">
    <property type="entry name" value="TM_PBP2"/>
    <property type="match status" value="1"/>
</dbReference>
<evidence type="ECO:0000256" key="3">
    <source>
        <dbReference type="ARBA" id="ARBA00022448"/>
    </source>
</evidence>
<proteinExistence type="inferred from homology"/>
<evidence type="ECO:0000256" key="5">
    <source>
        <dbReference type="ARBA" id="ARBA00022692"/>
    </source>
</evidence>
<evidence type="ECO:0000313" key="11">
    <source>
        <dbReference type="Proteomes" id="UP000215590"/>
    </source>
</evidence>
<keyword evidence="4" id="KW-1003">Cell membrane</keyword>
<evidence type="ECO:0000256" key="1">
    <source>
        <dbReference type="ARBA" id="ARBA00004651"/>
    </source>
</evidence>
<feature type="domain" description="ABC transmembrane type-1" evidence="9">
    <location>
        <begin position="72"/>
        <end position="261"/>
    </location>
</feature>
<accession>A0A256FJ87</accession>
<keyword evidence="7 8" id="KW-0472">Membrane</keyword>
<comment type="similarity">
    <text evidence="2 8">Belongs to the binding-protein-dependent transport system permease family.</text>
</comment>
<name>A0A256FJ87_9HYPH</name>
<dbReference type="OrthoDB" id="9783218at2"/>
<dbReference type="InterPro" id="IPR035906">
    <property type="entry name" value="MetI-like_sf"/>
</dbReference>
<dbReference type="Gene3D" id="1.10.3720.10">
    <property type="entry name" value="MetI-like"/>
    <property type="match status" value="1"/>
</dbReference>
<keyword evidence="6 8" id="KW-1133">Transmembrane helix</keyword>
<comment type="caution">
    <text evidence="10">The sequence shown here is derived from an EMBL/GenBank/DDBJ whole genome shotgun (WGS) entry which is preliminary data.</text>
</comment>
<feature type="transmembrane region" description="Helical" evidence="8">
    <location>
        <begin position="74"/>
        <end position="100"/>
    </location>
</feature>
<dbReference type="RefSeq" id="WP_094507731.1">
    <property type="nucleotide sequence ID" value="NZ_JBHEEK010000011.1"/>
</dbReference>
<evidence type="ECO:0000313" key="10">
    <source>
        <dbReference type="EMBL" id="OYR14913.1"/>
    </source>
</evidence>
<feature type="transmembrane region" description="Helical" evidence="8">
    <location>
        <begin position="120"/>
        <end position="144"/>
    </location>
</feature>
<dbReference type="Proteomes" id="UP000215590">
    <property type="component" value="Unassembled WGS sequence"/>
</dbReference>
<evidence type="ECO:0000256" key="8">
    <source>
        <dbReference type="RuleBase" id="RU363032"/>
    </source>
</evidence>
<dbReference type="InterPro" id="IPR000515">
    <property type="entry name" value="MetI-like"/>
</dbReference>
<evidence type="ECO:0000256" key="6">
    <source>
        <dbReference type="ARBA" id="ARBA00022989"/>
    </source>
</evidence>
<reference evidence="10 11" key="1">
    <citation type="submission" date="2017-07" db="EMBL/GenBank/DDBJ databases">
        <title>Phylogenetic study on the rhizospheric bacterium Ochrobactrum sp. A44.</title>
        <authorList>
            <person name="Krzyzanowska D.M."/>
            <person name="Ossowicki A."/>
            <person name="Rajewska M."/>
            <person name="Maciag T."/>
            <person name="Kaczynski Z."/>
            <person name="Czerwicka M."/>
            <person name="Jafra S."/>
        </authorList>
    </citation>
    <scope>NUCLEOTIDE SEQUENCE [LARGE SCALE GENOMIC DNA]</scope>
    <source>
        <strain evidence="10 11">DSM 7216</strain>
    </source>
</reference>
<keyword evidence="11" id="KW-1185">Reference proteome</keyword>
<dbReference type="InterPro" id="IPR050366">
    <property type="entry name" value="BP-dependent_transpt_permease"/>
</dbReference>
<evidence type="ECO:0000259" key="9">
    <source>
        <dbReference type="PROSITE" id="PS50928"/>
    </source>
</evidence>
<dbReference type="PROSITE" id="PS50928">
    <property type="entry name" value="ABC_TM1"/>
    <property type="match status" value="1"/>
</dbReference>
<organism evidence="10 11">
    <name type="scientific">Brucella thiophenivorans</name>
    <dbReference type="NCBI Taxonomy" id="571255"/>
    <lineage>
        <taxon>Bacteria</taxon>
        <taxon>Pseudomonadati</taxon>
        <taxon>Pseudomonadota</taxon>
        <taxon>Alphaproteobacteria</taxon>
        <taxon>Hyphomicrobiales</taxon>
        <taxon>Brucellaceae</taxon>
        <taxon>Brucella/Ochrobactrum group</taxon>
        <taxon>Brucella</taxon>
    </lineage>
</organism>
<comment type="subcellular location">
    <subcellularLocation>
        <location evidence="1 8">Cell membrane</location>
        <topology evidence="1 8">Multi-pass membrane protein</topology>
    </subcellularLocation>
</comment>
<evidence type="ECO:0000256" key="7">
    <source>
        <dbReference type="ARBA" id="ARBA00023136"/>
    </source>
</evidence>
<keyword evidence="5 8" id="KW-0812">Transmembrane</keyword>
<feature type="transmembrane region" description="Helical" evidence="8">
    <location>
        <begin position="12"/>
        <end position="33"/>
    </location>
</feature>
<dbReference type="EMBL" id="NNRJ01000051">
    <property type="protein sequence ID" value="OYR14913.1"/>
    <property type="molecule type" value="Genomic_DNA"/>
</dbReference>
<dbReference type="PANTHER" id="PTHR43386:SF23">
    <property type="entry name" value="ABC TRANSPORTER"/>
    <property type="match status" value="1"/>
</dbReference>
<keyword evidence="3 8" id="KW-0813">Transport</keyword>
<evidence type="ECO:0000256" key="4">
    <source>
        <dbReference type="ARBA" id="ARBA00022475"/>
    </source>
</evidence>
<dbReference type="AlphaFoldDB" id="A0A256FJ87"/>
<sequence length="275" mass="29866">MTIIPLNGRIRAFFSALFSLAIIVAISVAAWGYGETGIRSNFSIRNMEPSFSHWFGTDQMGRDMFARTLHGLTLSLRVGIFAAGFSVVIALVIVLLSGLGKTADAIGSFVTDGMLAMPHFVLLILISFALGGGTGAVIIAVAISHWPRFARILRAELIQVRAAPFVEASRSFGKSRSFILLNHILPHLLPQMLVGFLLMFPHAILHEAGLTFLGFGLEPSRPAIGIMLSEAMRHISGGRWWLAVFPGLALLIMVLCFDVLANGLRRLTSPREAQT</sequence>